<dbReference type="EMBL" id="JAHRIM010031897">
    <property type="protein sequence ID" value="MEQ2265291.1"/>
    <property type="molecule type" value="Genomic_DNA"/>
</dbReference>
<name>A0ABV0W770_9TELE</name>
<proteinExistence type="predicted"/>
<gene>
    <name evidence="1" type="ORF">XENORESO_004912</name>
</gene>
<evidence type="ECO:0000313" key="1">
    <source>
        <dbReference type="EMBL" id="MEQ2265291.1"/>
    </source>
</evidence>
<comment type="caution">
    <text evidence="1">The sequence shown here is derived from an EMBL/GenBank/DDBJ whole genome shotgun (WGS) entry which is preliminary data.</text>
</comment>
<evidence type="ECO:0000313" key="2">
    <source>
        <dbReference type="Proteomes" id="UP001444071"/>
    </source>
</evidence>
<protein>
    <submittedName>
        <fullName evidence="1">Uncharacterized protein</fullName>
    </submittedName>
</protein>
<organism evidence="1 2">
    <name type="scientific">Xenotaenia resolanae</name>
    <dbReference type="NCBI Taxonomy" id="208358"/>
    <lineage>
        <taxon>Eukaryota</taxon>
        <taxon>Metazoa</taxon>
        <taxon>Chordata</taxon>
        <taxon>Craniata</taxon>
        <taxon>Vertebrata</taxon>
        <taxon>Euteleostomi</taxon>
        <taxon>Actinopterygii</taxon>
        <taxon>Neopterygii</taxon>
        <taxon>Teleostei</taxon>
        <taxon>Neoteleostei</taxon>
        <taxon>Acanthomorphata</taxon>
        <taxon>Ovalentaria</taxon>
        <taxon>Atherinomorphae</taxon>
        <taxon>Cyprinodontiformes</taxon>
        <taxon>Goodeidae</taxon>
        <taxon>Xenotaenia</taxon>
    </lineage>
</organism>
<dbReference type="Proteomes" id="UP001444071">
    <property type="component" value="Unassembled WGS sequence"/>
</dbReference>
<accession>A0ABV0W770</accession>
<sequence length="112" mass="12624">MQGQQEMESDLSASHFECHYSSTLRLLAWFWSTSGVLLSFFLNFFLMPTSFCCVSFVVPFLAVLPGNTCPSTVTSAHRCWATRKSLTSQAKLPSRSMKITLFEPTTNLQEQT</sequence>
<reference evidence="1 2" key="1">
    <citation type="submission" date="2021-06" db="EMBL/GenBank/DDBJ databases">
        <authorList>
            <person name="Palmer J.M."/>
        </authorList>
    </citation>
    <scope>NUCLEOTIDE SEQUENCE [LARGE SCALE GENOMIC DNA]</scope>
    <source>
        <strain evidence="1 2">XR_2019</strain>
        <tissue evidence="1">Muscle</tissue>
    </source>
</reference>
<keyword evidence="2" id="KW-1185">Reference proteome</keyword>